<dbReference type="CDD" id="cd00082">
    <property type="entry name" value="HisKA"/>
    <property type="match status" value="1"/>
</dbReference>
<dbReference type="InterPro" id="IPR003594">
    <property type="entry name" value="HATPase_dom"/>
</dbReference>
<sequence length="438" mass="49957">MRAYFQRFIARIYLSIEQRVHLFEPRILAISLIAVTAFPLYYFIWRDIFPQPYENLPLRLIGSALFCPLLFIKYWTIPMRRYLSIYWYIGMTYALPFFFTFMLLKNEGNTVWLLSSLIASFIMILLLDWLNLLVQFVLGVSIAWLAYYATTSSAQVNFITLESIPIYLFAIILGSIANYSAEMLEQARLRAVLATASNIAHELRTPLLGIKTGAIGLRRYLPALLETYQAAKEHGLLVTPIRLAHLHAMNGVLERIENEADHSNVIIDMLLKNTRLDGFQTEHFTVCSIACCVKTALQRYPFVSEKEKLLILLDHETDFSFNGIEMLMVHILFNLMKNALYHIAKANKGEIWIKMQKSQHGNRLIFRDTGTGIPAEVLPHIFNCFYSWSPINDSGLGAGIGLAFCRSVMKAFGGAITCKSELGVYTEFTLTFPPTEAK</sequence>
<evidence type="ECO:0000256" key="2">
    <source>
        <dbReference type="ARBA" id="ARBA00012438"/>
    </source>
</evidence>
<dbReference type="SMART" id="SM00387">
    <property type="entry name" value="HATPase_c"/>
    <property type="match status" value="1"/>
</dbReference>
<gene>
    <name evidence="6" type="ORF">F6R98_06960</name>
</gene>
<evidence type="ECO:0000256" key="3">
    <source>
        <dbReference type="ARBA" id="ARBA00022553"/>
    </source>
</evidence>
<keyword evidence="6" id="KW-0808">Transferase</keyword>
<keyword evidence="4" id="KW-0812">Transmembrane</keyword>
<evidence type="ECO:0000259" key="5">
    <source>
        <dbReference type="PROSITE" id="PS50109"/>
    </source>
</evidence>
<feature type="transmembrane region" description="Helical" evidence="4">
    <location>
        <begin position="56"/>
        <end position="76"/>
    </location>
</feature>
<dbReference type="PRINTS" id="PR00344">
    <property type="entry name" value="BCTRLSENSOR"/>
</dbReference>
<dbReference type="CDD" id="cd00075">
    <property type="entry name" value="HATPase"/>
    <property type="match status" value="1"/>
</dbReference>
<evidence type="ECO:0000313" key="7">
    <source>
        <dbReference type="Proteomes" id="UP000325755"/>
    </source>
</evidence>
<feature type="domain" description="Histidine kinase" evidence="5">
    <location>
        <begin position="198"/>
        <end position="436"/>
    </location>
</feature>
<accession>A0A5Q0BJR2</accession>
<dbReference type="EMBL" id="CP044205">
    <property type="protein sequence ID" value="QFY42398.1"/>
    <property type="molecule type" value="Genomic_DNA"/>
</dbReference>
<evidence type="ECO:0000256" key="1">
    <source>
        <dbReference type="ARBA" id="ARBA00000085"/>
    </source>
</evidence>
<feature type="transmembrane region" description="Helical" evidence="4">
    <location>
        <begin position="85"/>
        <end position="104"/>
    </location>
</feature>
<keyword evidence="4" id="KW-0472">Membrane</keyword>
<organism evidence="6 7">
    <name type="scientific">Candidatus Methylospira mobilis</name>
    <dbReference type="NCBI Taxonomy" id="1808979"/>
    <lineage>
        <taxon>Bacteria</taxon>
        <taxon>Pseudomonadati</taxon>
        <taxon>Pseudomonadota</taxon>
        <taxon>Gammaproteobacteria</taxon>
        <taxon>Methylococcales</taxon>
        <taxon>Methylococcaceae</taxon>
        <taxon>Candidatus Methylospira</taxon>
    </lineage>
</organism>
<dbReference type="Gene3D" id="3.30.565.10">
    <property type="entry name" value="Histidine kinase-like ATPase, C-terminal domain"/>
    <property type="match status" value="1"/>
</dbReference>
<dbReference type="InterPro" id="IPR036890">
    <property type="entry name" value="HATPase_C_sf"/>
</dbReference>
<dbReference type="Proteomes" id="UP000325755">
    <property type="component" value="Chromosome"/>
</dbReference>
<feature type="transmembrane region" description="Helical" evidence="4">
    <location>
        <begin position="164"/>
        <end position="181"/>
    </location>
</feature>
<keyword evidence="7" id="KW-1185">Reference proteome</keyword>
<reference evidence="6 7" key="1">
    <citation type="submission" date="2019-09" db="EMBL/GenBank/DDBJ databases">
        <title>Ecophysiology of the spiral-shaped methanotroph Methylospira mobilis as revealed by the complete genome sequence.</title>
        <authorList>
            <person name="Oshkin I.Y."/>
            <person name="Dedysh S.N."/>
            <person name="Miroshnikov K."/>
            <person name="Danilova O.V."/>
            <person name="Hakobyan A."/>
            <person name="Liesack W."/>
        </authorList>
    </citation>
    <scope>NUCLEOTIDE SEQUENCE [LARGE SCALE GENOMIC DNA]</scope>
    <source>
        <strain evidence="6 7">Shm1</strain>
    </source>
</reference>
<dbReference type="InterPro" id="IPR003661">
    <property type="entry name" value="HisK_dim/P_dom"/>
</dbReference>
<dbReference type="Pfam" id="PF02518">
    <property type="entry name" value="HATPase_c"/>
    <property type="match status" value="1"/>
</dbReference>
<dbReference type="GO" id="GO:0000155">
    <property type="term" value="F:phosphorelay sensor kinase activity"/>
    <property type="evidence" value="ECO:0007669"/>
    <property type="project" value="InterPro"/>
</dbReference>
<dbReference type="PANTHER" id="PTHR43547:SF2">
    <property type="entry name" value="HYBRID SIGNAL TRANSDUCTION HISTIDINE KINASE C"/>
    <property type="match status" value="1"/>
</dbReference>
<dbReference type="InterPro" id="IPR036097">
    <property type="entry name" value="HisK_dim/P_sf"/>
</dbReference>
<keyword evidence="3" id="KW-0597">Phosphoprotein</keyword>
<evidence type="ECO:0000313" key="6">
    <source>
        <dbReference type="EMBL" id="QFY42398.1"/>
    </source>
</evidence>
<dbReference type="InterPro" id="IPR005467">
    <property type="entry name" value="His_kinase_dom"/>
</dbReference>
<feature type="transmembrane region" description="Helical" evidence="4">
    <location>
        <begin position="132"/>
        <end position="149"/>
    </location>
</feature>
<feature type="transmembrane region" description="Helical" evidence="4">
    <location>
        <begin position="110"/>
        <end position="127"/>
    </location>
</feature>
<dbReference type="EC" id="2.7.13.3" evidence="2"/>
<evidence type="ECO:0000256" key="4">
    <source>
        <dbReference type="SAM" id="Phobius"/>
    </source>
</evidence>
<dbReference type="OrthoDB" id="9809766at2"/>
<dbReference type="InterPro" id="IPR004358">
    <property type="entry name" value="Sig_transdc_His_kin-like_C"/>
</dbReference>
<dbReference type="Gene3D" id="1.10.287.130">
    <property type="match status" value="1"/>
</dbReference>
<proteinExistence type="predicted"/>
<protein>
    <recommendedName>
        <fullName evidence="2">histidine kinase</fullName>
        <ecNumber evidence="2">2.7.13.3</ecNumber>
    </recommendedName>
</protein>
<dbReference type="KEGG" id="mmob:F6R98_06960"/>
<name>A0A5Q0BJR2_9GAMM</name>
<dbReference type="InParanoid" id="A0A5Q0BJR2"/>
<dbReference type="PROSITE" id="PS50109">
    <property type="entry name" value="HIS_KIN"/>
    <property type="match status" value="1"/>
</dbReference>
<dbReference type="SUPFAM" id="SSF55874">
    <property type="entry name" value="ATPase domain of HSP90 chaperone/DNA topoisomerase II/histidine kinase"/>
    <property type="match status" value="1"/>
</dbReference>
<dbReference type="PANTHER" id="PTHR43547">
    <property type="entry name" value="TWO-COMPONENT HISTIDINE KINASE"/>
    <property type="match status" value="1"/>
</dbReference>
<keyword evidence="6" id="KW-0418">Kinase</keyword>
<keyword evidence="4" id="KW-1133">Transmembrane helix</keyword>
<comment type="catalytic activity">
    <reaction evidence="1">
        <text>ATP + protein L-histidine = ADP + protein N-phospho-L-histidine.</text>
        <dbReference type="EC" id="2.7.13.3"/>
    </reaction>
</comment>
<feature type="transmembrane region" description="Helical" evidence="4">
    <location>
        <begin position="27"/>
        <end position="44"/>
    </location>
</feature>
<dbReference type="AlphaFoldDB" id="A0A5Q0BJR2"/>
<dbReference type="SUPFAM" id="SSF47384">
    <property type="entry name" value="Homodimeric domain of signal transducing histidine kinase"/>
    <property type="match status" value="1"/>
</dbReference>